<dbReference type="AlphaFoldDB" id="A0ABD0AHI8"/>
<keyword evidence="1" id="KW-1133">Transmembrane helix</keyword>
<accession>A0ABD0AHI8</accession>
<comment type="caution">
    <text evidence="2">The sequence shown here is derived from an EMBL/GenBank/DDBJ whole genome shotgun (WGS) entry which is preliminary data.</text>
</comment>
<sequence>MEKMSKEILMNTNKFTISWGDFSRYRSSMFGLSIIGIMVFHYFEHIRSAHLLLKSEQFWDYYIGSTGGDFLLFLSGMGLFYSLTKNDDICQFYKKRLVRILPA</sequence>
<dbReference type="EMBL" id="BNHY01000057">
    <property type="protein sequence ID" value="GHN34558.1"/>
    <property type="molecule type" value="Genomic_DNA"/>
</dbReference>
<keyword evidence="1" id="KW-0472">Membrane</keyword>
<feature type="transmembrane region" description="Helical" evidence="1">
    <location>
        <begin position="25"/>
        <end position="43"/>
    </location>
</feature>
<keyword evidence="2" id="KW-0012">Acyltransferase</keyword>
<evidence type="ECO:0000256" key="1">
    <source>
        <dbReference type="SAM" id="Phobius"/>
    </source>
</evidence>
<feature type="transmembrane region" description="Helical" evidence="1">
    <location>
        <begin position="63"/>
        <end position="84"/>
    </location>
</feature>
<evidence type="ECO:0000313" key="2">
    <source>
        <dbReference type="EMBL" id="GHN34558.1"/>
    </source>
</evidence>
<reference evidence="2 3" key="1">
    <citation type="journal article" date="2022" name="J. Dairy Sci.">
        <title>Genetic diversity of Lactobacillus delbrueckii isolated from raw milk in Hokkaido, Japan.</title>
        <authorList>
            <person name="Tsuchihashi H."/>
            <person name="Ichikawa A."/>
            <person name="Takeda M."/>
            <person name="Koizumi A."/>
            <person name="Mizoguchi C."/>
            <person name="Ishida T."/>
            <person name="Kimura K."/>
        </authorList>
    </citation>
    <scope>NUCLEOTIDE SEQUENCE [LARGE SCALE GENOMIC DNA]</scope>
    <source>
        <strain evidence="2 3">ME-791</strain>
    </source>
</reference>
<protein>
    <submittedName>
        <fullName evidence="2">Acyltransferase</fullName>
    </submittedName>
</protein>
<keyword evidence="2" id="KW-0808">Transferase</keyword>
<organism evidence="2 3">
    <name type="scientific">Lactobacillus delbrueckii</name>
    <dbReference type="NCBI Taxonomy" id="1584"/>
    <lineage>
        <taxon>Bacteria</taxon>
        <taxon>Bacillati</taxon>
        <taxon>Bacillota</taxon>
        <taxon>Bacilli</taxon>
        <taxon>Lactobacillales</taxon>
        <taxon>Lactobacillaceae</taxon>
        <taxon>Lactobacillus</taxon>
    </lineage>
</organism>
<dbReference type="GO" id="GO:0016746">
    <property type="term" value="F:acyltransferase activity"/>
    <property type="evidence" value="ECO:0007669"/>
    <property type="project" value="UniProtKB-KW"/>
</dbReference>
<proteinExistence type="predicted"/>
<gene>
    <name evidence="2" type="ORF">ME791_17100</name>
</gene>
<evidence type="ECO:0000313" key="3">
    <source>
        <dbReference type="Proteomes" id="UP001054884"/>
    </source>
</evidence>
<name>A0ABD0AHI8_9LACO</name>
<dbReference type="Proteomes" id="UP001054884">
    <property type="component" value="Unassembled WGS sequence"/>
</dbReference>
<keyword evidence="1" id="KW-0812">Transmembrane</keyword>